<dbReference type="InterPro" id="IPR036065">
    <property type="entry name" value="BolA-like_sf"/>
</dbReference>
<dbReference type="Proteomes" id="UP001497392">
    <property type="component" value="Unassembled WGS sequence"/>
</dbReference>
<reference evidence="2 3" key="1">
    <citation type="submission" date="2024-06" db="EMBL/GenBank/DDBJ databases">
        <authorList>
            <person name="Kraege A."/>
            <person name="Thomma B."/>
        </authorList>
    </citation>
    <scope>NUCLEOTIDE SEQUENCE [LARGE SCALE GENOMIC DNA]</scope>
</reference>
<dbReference type="EMBL" id="CAXHTA020000002">
    <property type="protein sequence ID" value="CAL5219148.1"/>
    <property type="molecule type" value="Genomic_DNA"/>
</dbReference>
<evidence type="ECO:0000313" key="3">
    <source>
        <dbReference type="Proteomes" id="UP001497392"/>
    </source>
</evidence>
<dbReference type="Pfam" id="PF01722">
    <property type="entry name" value="BolA"/>
    <property type="match status" value="1"/>
</dbReference>
<dbReference type="InterPro" id="IPR002634">
    <property type="entry name" value="BolA"/>
</dbReference>
<organism evidence="2 3">
    <name type="scientific">Coccomyxa viridis</name>
    <dbReference type="NCBI Taxonomy" id="1274662"/>
    <lineage>
        <taxon>Eukaryota</taxon>
        <taxon>Viridiplantae</taxon>
        <taxon>Chlorophyta</taxon>
        <taxon>core chlorophytes</taxon>
        <taxon>Trebouxiophyceae</taxon>
        <taxon>Trebouxiophyceae incertae sedis</taxon>
        <taxon>Coccomyxaceae</taxon>
        <taxon>Coccomyxa</taxon>
    </lineage>
</organism>
<dbReference type="PANTHER" id="PTHR46230">
    <property type="match status" value="1"/>
</dbReference>
<comment type="caution">
    <text evidence="2">The sequence shown here is derived from an EMBL/GenBank/DDBJ whole genome shotgun (WGS) entry which is preliminary data.</text>
</comment>
<accession>A0ABP1FM37</accession>
<dbReference type="Gene3D" id="3.10.20.90">
    <property type="entry name" value="Phosphatidylinositol 3-kinase Catalytic Subunit, Chain A, domain 1"/>
    <property type="match status" value="1"/>
</dbReference>
<gene>
    <name evidence="2" type="primary">g926</name>
    <name evidence="2" type="ORF">VP750_LOCUS807</name>
</gene>
<protein>
    <submittedName>
        <fullName evidence="2">G926 protein</fullName>
    </submittedName>
</protein>
<dbReference type="PANTHER" id="PTHR46230:SF4">
    <property type="entry name" value="PROTEIN BOLA4, CHLOROPLASTIC_MITOCHONDRIAL"/>
    <property type="match status" value="1"/>
</dbReference>
<proteinExistence type="inferred from homology"/>
<sequence>MTRSLRSLHSFAFGPQSRSLTSRRVTHFRHPISPRKFTRHGCTVRAIQISGPENTFDETPESVSDEQRRISSELMQSMQEKIQEALEADKVQVTDTYGDGRHVSIDVTSKLFEGQSSMKRQRMVYKAIWLELQDTVHAVDAMTTKTPAEAAS</sequence>
<keyword evidence="3" id="KW-1185">Reference proteome</keyword>
<evidence type="ECO:0000256" key="1">
    <source>
        <dbReference type="RuleBase" id="RU003860"/>
    </source>
</evidence>
<comment type="similarity">
    <text evidence="1">Belongs to the BolA/IbaG family.</text>
</comment>
<name>A0ABP1FM37_9CHLO</name>
<dbReference type="SUPFAM" id="SSF82657">
    <property type="entry name" value="BolA-like"/>
    <property type="match status" value="1"/>
</dbReference>
<evidence type="ECO:0000313" key="2">
    <source>
        <dbReference type="EMBL" id="CAL5219148.1"/>
    </source>
</evidence>